<proteinExistence type="inferred from homology"/>
<evidence type="ECO:0000256" key="1">
    <source>
        <dbReference type="ARBA" id="ARBA00001959"/>
    </source>
</evidence>
<comment type="caution">
    <text evidence="17">The sequence shown here is derived from an EMBL/GenBank/DDBJ whole genome shotgun (WGS) entry which is preliminary data.</text>
</comment>
<dbReference type="InterPro" id="IPR005899">
    <property type="entry name" value="Na_pump_deCOase"/>
</dbReference>
<evidence type="ECO:0000256" key="15">
    <source>
        <dbReference type="ARBA" id="ARBA00048176"/>
    </source>
</evidence>
<comment type="subcellular location">
    <subcellularLocation>
        <location evidence="3 16">Cell membrane</location>
        <topology evidence="3 16">Single-pass membrane protein</topology>
    </subcellularLocation>
</comment>
<evidence type="ECO:0000256" key="5">
    <source>
        <dbReference type="ARBA" id="ARBA00011869"/>
    </source>
</evidence>
<keyword evidence="18" id="KW-1185">Reference proteome</keyword>
<evidence type="ECO:0000256" key="12">
    <source>
        <dbReference type="ARBA" id="ARBA00023065"/>
    </source>
</evidence>
<comment type="cofactor">
    <cofactor evidence="1 16">
        <name>Na(+)</name>
        <dbReference type="ChEBI" id="CHEBI:29101"/>
    </cofactor>
</comment>
<keyword evidence="6 16" id="KW-0813">Transport</keyword>
<evidence type="ECO:0000313" key="18">
    <source>
        <dbReference type="Proteomes" id="UP001169066"/>
    </source>
</evidence>
<dbReference type="RefSeq" id="WP_289402316.1">
    <property type="nucleotide sequence ID" value="NZ_JAQIBC010000008.1"/>
</dbReference>
<evidence type="ECO:0000256" key="8">
    <source>
        <dbReference type="ARBA" id="ARBA00022692"/>
    </source>
</evidence>
<comment type="similarity">
    <text evidence="4 16">Belongs to the OadG family.</text>
</comment>
<organism evidence="17 18">
    <name type="scientific">Sulfurovum xiamenensis</name>
    <dbReference type="NCBI Taxonomy" id="3019066"/>
    <lineage>
        <taxon>Bacteria</taxon>
        <taxon>Pseudomonadati</taxon>
        <taxon>Campylobacterota</taxon>
        <taxon>Epsilonproteobacteria</taxon>
        <taxon>Campylobacterales</taxon>
        <taxon>Sulfurovaceae</taxon>
        <taxon>Sulfurovum</taxon>
    </lineage>
</organism>
<evidence type="ECO:0000256" key="16">
    <source>
        <dbReference type="HAMAP-Rule" id="MF_00404"/>
    </source>
</evidence>
<comment type="function">
    <text evidence="2 16">Catalyzes the decarboxylation of oxaloacetate coupled to Na(+) translocation.</text>
</comment>
<keyword evidence="9 16" id="KW-1278">Translocase</keyword>
<keyword evidence="10 16" id="KW-1133">Transmembrane helix</keyword>
<name>A0ABT7QTM5_9BACT</name>
<evidence type="ECO:0000256" key="13">
    <source>
        <dbReference type="ARBA" id="ARBA00023136"/>
    </source>
</evidence>
<keyword evidence="14 16" id="KW-0739">Sodium transport</keyword>
<dbReference type="Proteomes" id="UP001169066">
    <property type="component" value="Unassembled WGS sequence"/>
</dbReference>
<keyword evidence="7 16" id="KW-1003">Cell membrane</keyword>
<reference evidence="17" key="1">
    <citation type="submission" date="2023-01" db="EMBL/GenBank/DDBJ databases">
        <title>Sulfurovum sp. XTW-4 genome assembly.</title>
        <authorList>
            <person name="Wang J."/>
        </authorList>
    </citation>
    <scope>NUCLEOTIDE SEQUENCE</scope>
    <source>
        <strain evidence="17">XTW-4</strain>
    </source>
</reference>
<evidence type="ECO:0000256" key="7">
    <source>
        <dbReference type="ARBA" id="ARBA00022475"/>
    </source>
</evidence>
<evidence type="ECO:0000256" key="3">
    <source>
        <dbReference type="ARBA" id="ARBA00004162"/>
    </source>
</evidence>
<evidence type="ECO:0000256" key="11">
    <source>
        <dbReference type="ARBA" id="ARBA00023053"/>
    </source>
</evidence>
<keyword evidence="11 16" id="KW-0915">Sodium</keyword>
<evidence type="ECO:0000256" key="6">
    <source>
        <dbReference type="ARBA" id="ARBA00022448"/>
    </source>
</evidence>
<evidence type="ECO:0000313" key="17">
    <source>
        <dbReference type="EMBL" id="MDM5264411.1"/>
    </source>
</evidence>
<dbReference type="EMBL" id="JAQIBC010000008">
    <property type="protein sequence ID" value="MDM5264411.1"/>
    <property type="molecule type" value="Genomic_DNA"/>
</dbReference>
<dbReference type="InterPro" id="IPR023424">
    <property type="entry name" value="OadG"/>
</dbReference>
<evidence type="ECO:0000256" key="14">
    <source>
        <dbReference type="ARBA" id="ARBA00023201"/>
    </source>
</evidence>
<dbReference type="HAMAP" id="MF_00404">
    <property type="entry name" value="OadG"/>
    <property type="match status" value="1"/>
</dbReference>
<feature type="transmembrane region" description="Helical" evidence="16">
    <location>
        <begin position="12"/>
        <end position="31"/>
    </location>
</feature>
<dbReference type="NCBIfam" id="TIGR01195">
    <property type="entry name" value="oadG_fam"/>
    <property type="match status" value="1"/>
</dbReference>
<evidence type="ECO:0000256" key="4">
    <source>
        <dbReference type="ARBA" id="ARBA00005844"/>
    </source>
</evidence>
<comment type="subunit">
    <text evidence="5 16">Heterotrimer of an alpha, a beta and a gamma subunit.</text>
</comment>
<dbReference type="EC" id="7.2.4.2" evidence="16"/>
<evidence type="ECO:0000256" key="10">
    <source>
        <dbReference type="ARBA" id="ARBA00022989"/>
    </source>
</evidence>
<keyword evidence="12 16" id="KW-0406">Ion transport</keyword>
<comment type="catalytic activity">
    <reaction evidence="15 16">
        <text>oxaloacetate + 2 Na(+)(in) + H(+) = pyruvate + 2 Na(+)(out) + CO2</text>
        <dbReference type="Rhea" id="RHEA:57724"/>
        <dbReference type="ChEBI" id="CHEBI:15361"/>
        <dbReference type="ChEBI" id="CHEBI:15378"/>
        <dbReference type="ChEBI" id="CHEBI:16452"/>
        <dbReference type="ChEBI" id="CHEBI:16526"/>
        <dbReference type="ChEBI" id="CHEBI:29101"/>
        <dbReference type="EC" id="7.2.4.2"/>
    </reaction>
</comment>
<evidence type="ECO:0000256" key="2">
    <source>
        <dbReference type="ARBA" id="ARBA00003002"/>
    </source>
</evidence>
<dbReference type="Pfam" id="PF04277">
    <property type="entry name" value="OAD_gamma"/>
    <property type="match status" value="1"/>
</dbReference>
<keyword evidence="8 16" id="KW-0812">Transmembrane</keyword>
<evidence type="ECO:0000256" key="9">
    <source>
        <dbReference type="ARBA" id="ARBA00022967"/>
    </source>
</evidence>
<keyword evidence="13 16" id="KW-0472">Membrane</keyword>
<accession>A0ABT7QTM5</accession>
<sequence>MEIDLVSEGLKFMVLGMLIVFIFLVILVQVMKLQAKIISKYFPDKAVEAAPVSTNAAQEAEKEAHHVAAIVAAIKEFRKQS</sequence>
<gene>
    <name evidence="16" type="primary">oadG</name>
    <name evidence="17" type="ORF">PF327_09405</name>
</gene>
<protein>
    <recommendedName>
        <fullName evidence="16">Probable oxaloacetate decarboxylase gamma chain</fullName>
        <ecNumber evidence="16">7.2.4.2</ecNumber>
    </recommendedName>
</protein>